<dbReference type="EMBL" id="UFQS01000651">
    <property type="protein sequence ID" value="SSX05778.1"/>
    <property type="molecule type" value="Genomic_DNA"/>
</dbReference>
<protein>
    <submittedName>
        <fullName evidence="2">CSON013136 protein</fullName>
    </submittedName>
</protein>
<dbReference type="SUPFAM" id="SSF81383">
    <property type="entry name" value="F-box domain"/>
    <property type="match status" value="1"/>
</dbReference>
<dbReference type="VEuPathDB" id="VectorBase:CSON013136"/>
<dbReference type="InterPro" id="IPR001810">
    <property type="entry name" value="F-box_dom"/>
</dbReference>
<evidence type="ECO:0000313" key="3">
    <source>
        <dbReference type="EMBL" id="SSX26137.1"/>
    </source>
</evidence>
<reference evidence="2" key="1">
    <citation type="submission" date="2018-04" db="EMBL/GenBank/DDBJ databases">
        <authorList>
            <person name="Go L.Y."/>
            <person name="Mitchell J.A."/>
        </authorList>
    </citation>
    <scope>NUCLEOTIDE SEQUENCE</scope>
    <source>
        <tissue evidence="2">Whole organism</tissue>
    </source>
</reference>
<evidence type="ECO:0000313" key="2">
    <source>
        <dbReference type="EMBL" id="SSX05778.1"/>
    </source>
</evidence>
<dbReference type="AlphaFoldDB" id="A0A336KP08"/>
<proteinExistence type="predicted"/>
<sequence length="159" mass="18838">MKTNISINEYLLDELLIEIFTYLSPQLRIQSHLVCRKWLNLLRTSPKFKKDRKLYFNDCLLNDQSYPANIFISSDVQYNSIKFGINCILTEACDELNEKFKNISALDISLAQGYKMTKELARMMSFMRNLKVLTVENQDSLLKVDEEYWLILDLKRMFD</sequence>
<reference evidence="3" key="2">
    <citation type="submission" date="2018-07" db="EMBL/GenBank/DDBJ databases">
        <authorList>
            <person name="Quirk P.G."/>
            <person name="Krulwich T.A."/>
        </authorList>
    </citation>
    <scope>NUCLEOTIDE SEQUENCE</scope>
</reference>
<dbReference type="InterPro" id="IPR036047">
    <property type="entry name" value="F-box-like_dom_sf"/>
</dbReference>
<feature type="domain" description="F-box" evidence="1">
    <location>
        <begin position="13"/>
        <end position="42"/>
    </location>
</feature>
<accession>A0A336KP08</accession>
<dbReference type="Gene3D" id="1.20.1280.50">
    <property type="match status" value="1"/>
</dbReference>
<evidence type="ECO:0000259" key="1">
    <source>
        <dbReference type="Pfam" id="PF12937"/>
    </source>
</evidence>
<organism evidence="2">
    <name type="scientific">Culicoides sonorensis</name>
    <name type="common">Biting midge</name>
    <dbReference type="NCBI Taxonomy" id="179676"/>
    <lineage>
        <taxon>Eukaryota</taxon>
        <taxon>Metazoa</taxon>
        <taxon>Ecdysozoa</taxon>
        <taxon>Arthropoda</taxon>
        <taxon>Hexapoda</taxon>
        <taxon>Insecta</taxon>
        <taxon>Pterygota</taxon>
        <taxon>Neoptera</taxon>
        <taxon>Endopterygota</taxon>
        <taxon>Diptera</taxon>
        <taxon>Nematocera</taxon>
        <taxon>Chironomoidea</taxon>
        <taxon>Ceratopogonidae</taxon>
        <taxon>Ceratopogoninae</taxon>
        <taxon>Culicoides</taxon>
        <taxon>Monoculicoides</taxon>
    </lineage>
</organism>
<dbReference type="Pfam" id="PF12937">
    <property type="entry name" value="F-box-like"/>
    <property type="match status" value="1"/>
</dbReference>
<name>A0A336KP08_CULSO</name>
<dbReference type="EMBL" id="UFQT01000651">
    <property type="protein sequence ID" value="SSX26137.1"/>
    <property type="molecule type" value="Genomic_DNA"/>
</dbReference>
<gene>
    <name evidence="2" type="primary">CSON013136</name>
</gene>